<evidence type="ECO:0000313" key="3">
    <source>
        <dbReference type="Proteomes" id="UP001275932"/>
    </source>
</evidence>
<dbReference type="Proteomes" id="UP001275932">
    <property type="component" value="Unassembled WGS sequence"/>
</dbReference>
<feature type="transmembrane region" description="Helical" evidence="1">
    <location>
        <begin position="40"/>
        <end position="65"/>
    </location>
</feature>
<organism evidence="2 3">
    <name type="scientific">Intestinicryptomonas porci</name>
    <dbReference type="NCBI Taxonomy" id="2926320"/>
    <lineage>
        <taxon>Bacteria</taxon>
        <taxon>Pseudomonadati</taxon>
        <taxon>Verrucomicrobiota</taxon>
        <taxon>Opitutia</taxon>
        <taxon>Opitutales</taxon>
        <taxon>Intestinicryptomonaceae</taxon>
        <taxon>Intestinicryptomonas</taxon>
    </lineage>
</organism>
<keyword evidence="1" id="KW-1133">Transmembrane helix</keyword>
<sequence>MNIFKKIIIFVLAIFLCALGIAVSTQTELGTTPISTLPYVLTFIAPLSFGVSTAIICAVFMLLQILILKNNFKLVEYLQMAVAVCFGLFIDIGMRLAEPFKSGIYACNIIMLVVGSAILAFGICLECHADFLYVPGEGLVRAVSSKYGFEFGKIKVLFDLLLCFLSAVLSIAVLHEIHGLGEGTVMSAVLVGTFVYLFRRIWFLHAK</sequence>
<name>A0ABU4WFH3_9BACT</name>
<keyword evidence="1" id="KW-0472">Membrane</keyword>
<accession>A0ABU4WFH3</accession>
<dbReference type="EMBL" id="JALBUT010000001">
    <property type="protein sequence ID" value="MDX8414791.1"/>
    <property type="molecule type" value="Genomic_DNA"/>
</dbReference>
<evidence type="ECO:0000313" key="2">
    <source>
        <dbReference type="EMBL" id="MDX8414791.1"/>
    </source>
</evidence>
<dbReference type="RefSeq" id="WP_370396238.1">
    <property type="nucleotide sequence ID" value="NZ_JALBUT010000001.1"/>
</dbReference>
<proteinExistence type="predicted"/>
<feature type="transmembrane region" description="Helical" evidence="1">
    <location>
        <begin position="103"/>
        <end position="125"/>
    </location>
</feature>
<dbReference type="PANTHER" id="PTHR40078:SF1">
    <property type="entry name" value="INTEGRAL MEMBRANE PROTEIN"/>
    <property type="match status" value="1"/>
</dbReference>
<feature type="transmembrane region" description="Helical" evidence="1">
    <location>
        <begin position="156"/>
        <end position="174"/>
    </location>
</feature>
<gene>
    <name evidence="2" type="ORF">MOX91_01140</name>
</gene>
<feature type="transmembrane region" description="Helical" evidence="1">
    <location>
        <begin position="77"/>
        <end position="97"/>
    </location>
</feature>
<feature type="transmembrane region" description="Helical" evidence="1">
    <location>
        <begin position="180"/>
        <end position="198"/>
    </location>
</feature>
<dbReference type="InterPro" id="IPR038750">
    <property type="entry name" value="YczE/YyaS-like"/>
</dbReference>
<reference evidence="2 3" key="1">
    <citation type="submission" date="2022-03" db="EMBL/GenBank/DDBJ databases">
        <title>Novel taxa within the pig intestine.</title>
        <authorList>
            <person name="Wylensek D."/>
            <person name="Bishof K."/>
            <person name="Afrizal A."/>
            <person name="Clavel T."/>
        </authorList>
    </citation>
    <scope>NUCLEOTIDE SEQUENCE [LARGE SCALE GENOMIC DNA]</scope>
    <source>
        <strain evidence="2 3">CLA-KB-P66</strain>
    </source>
</reference>
<evidence type="ECO:0000256" key="1">
    <source>
        <dbReference type="SAM" id="Phobius"/>
    </source>
</evidence>
<dbReference type="PANTHER" id="PTHR40078">
    <property type="entry name" value="INTEGRAL MEMBRANE PROTEIN-RELATED"/>
    <property type="match status" value="1"/>
</dbReference>
<protein>
    <submittedName>
        <fullName evidence="2">DUF6198 family protein</fullName>
    </submittedName>
</protein>
<dbReference type="Pfam" id="PF19700">
    <property type="entry name" value="DUF6198"/>
    <property type="match status" value="1"/>
</dbReference>
<comment type="caution">
    <text evidence="2">The sequence shown here is derived from an EMBL/GenBank/DDBJ whole genome shotgun (WGS) entry which is preliminary data.</text>
</comment>
<keyword evidence="1" id="KW-0812">Transmembrane</keyword>
<keyword evidence="3" id="KW-1185">Reference proteome</keyword>